<feature type="domain" description="Glycosyl transferase family 1" evidence="1">
    <location>
        <begin position="194"/>
        <end position="357"/>
    </location>
</feature>
<name>A0ABV6KTR1_9BACI</name>
<protein>
    <submittedName>
        <fullName evidence="3">Glycosyltransferase family 4 protein</fullName>
    </submittedName>
</protein>
<comment type="caution">
    <text evidence="3">The sequence shown here is derived from an EMBL/GenBank/DDBJ whole genome shotgun (WGS) entry which is preliminary data.</text>
</comment>
<organism evidence="3 4">
    <name type="scientific">Robertmurraya beringensis</name>
    <dbReference type="NCBI Taxonomy" id="641660"/>
    <lineage>
        <taxon>Bacteria</taxon>
        <taxon>Bacillati</taxon>
        <taxon>Bacillota</taxon>
        <taxon>Bacilli</taxon>
        <taxon>Bacillales</taxon>
        <taxon>Bacillaceae</taxon>
        <taxon>Robertmurraya</taxon>
    </lineage>
</organism>
<evidence type="ECO:0000259" key="1">
    <source>
        <dbReference type="Pfam" id="PF00534"/>
    </source>
</evidence>
<evidence type="ECO:0000259" key="2">
    <source>
        <dbReference type="Pfam" id="PF13439"/>
    </source>
</evidence>
<dbReference type="SUPFAM" id="SSF53756">
    <property type="entry name" value="UDP-Glycosyltransferase/glycogen phosphorylase"/>
    <property type="match status" value="1"/>
</dbReference>
<dbReference type="PANTHER" id="PTHR45947:SF3">
    <property type="entry name" value="SULFOQUINOVOSYL TRANSFERASE SQD2"/>
    <property type="match status" value="1"/>
</dbReference>
<evidence type="ECO:0000313" key="4">
    <source>
        <dbReference type="Proteomes" id="UP001589738"/>
    </source>
</evidence>
<dbReference type="CDD" id="cd03817">
    <property type="entry name" value="GT4_UGDG-like"/>
    <property type="match status" value="1"/>
</dbReference>
<proteinExistence type="predicted"/>
<dbReference type="Pfam" id="PF13439">
    <property type="entry name" value="Glyco_transf_4"/>
    <property type="match status" value="1"/>
</dbReference>
<accession>A0ABV6KTR1</accession>
<feature type="domain" description="Glycosyltransferase subfamily 4-like N-terminal" evidence="2">
    <location>
        <begin position="14"/>
        <end position="182"/>
    </location>
</feature>
<keyword evidence="4" id="KW-1185">Reference proteome</keyword>
<dbReference type="RefSeq" id="WP_377058578.1">
    <property type="nucleotide sequence ID" value="NZ_JBHLUU010000110.1"/>
</dbReference>
<sequence length="402" mass="46196">MKILLTTECYAPVINGVVTSVMTLEKELRELGHEVRILTLSMTKRSYTQDHVTYISSLGAGKLYPGARFAWRTDAEFLDELVDWQPDIIHSHCEFSTFLMARQMARKLRIPIVHTYHTVYEDYTHYFSPNKKWGRAMVALFTRKVLNHTHCVIAPTNKVRSILLEYGVTRPIQVVPTGINLAKITRPIDDHEKQTLRMEMGIPKHYKVLLSVGRLAKEKNLEEILFYLSKTEQKNVTLLIVGDGPNRENLEQYAKTLGIRNHVIFVGMICPTEISAYYQLGDVFVSASNSETQGLTYVEALANGVPALCRKDSCLDDVITDGVNGWQYSSFDEFDEKLRLMLSQEELPRRLSHHAREEAACEYSADSFARKVEQIYQQEIFNYWRTILKSRDGDFNSVNEGR</sequence>
<gene>
    <name evidence="3" type="ORF">ACFFHF_16095</name>
</gene>
<dbReference type="EMBL" id="JBHLUU010000110">
    <property type="protein sequence ID" value="MFC0476724.1"/>
    <property type="molecule type" value="Genomic_DNA"/>
</dbReference>
<dbReference type="InterPro" id="IPR028098">
    <property type="entry name" value="Glyco_trans_4-like_N"/>
</dbReference>
<dbReference type="InterPro" id="IPR001296">
    <property type="entry name" value="Glyco_trans_1"/>
</dbReference>
<dbReference type="Gene3D" id="3.40.50.2000">
    <property type="entry name" value="Glycogen Phosphorylase B"/>
    <property type="match status" value="2"/>
</dbReference>
<dbReference type="PANTHER" id="PTHR45947">
    <property type="entry name" value="SULFOQUINOVOSYL TRANSFERASE SQD2"/>
    <property type="match status" value="1"/>
</dbReference>
<reference evidence="3 4" key="1">
    <citation type="submission" date="2024-09" db="EMBL/GenBank/DDBJ databases">
        <authorList>
            <person name="Sun Q."/>
            <person name="Mori K."/>
        </authorList>
    </citation>
    <scope>NUCLEOTIDE SEQUENCE [LARGE SCALE GENOMIC DNA]</scope>
    <source>
        <strain evidence="3 4">CGMCC 1.9126</strain>
    </source>
</reference>
<dbReference type="Proteomes" id="UP001589738">
    <property type="component" value="Unassembled WGS sequence"/>
</dbReference>
<dbReference type="InterPro" id="IPR050194">
    <property type="entry name" value="Glycosyltransferase_grp1"/>
</dbReference>
<dbReference type="Pfam" id="PF00534">
    <property type="entry name" value="Glycos_transf_1"/>
    <property type="match status" value="1"/>
</dbReference>
<evidence type="ECO:0000313" key="3">
    <source>
        <dbReference type="EMBL" id="MFC0476724.1"/>
    </source>
</evidence>